<evidence type="ECO:0000259" key="3">
    <source>
        <dbReference type="PROSITE" id="PS51186"/>
    </source>
</evidence>
<evidence type="ECO:0000313" key="4">
    <source>
        <dbReference type="EMBL" id="EMT50808.1"/>
    </source>
</evidence>
<evidence type="ECO:0000313" key="5">
    <source>
        <dbReference type="Proteomes" id="UP000012081"/>
    </source>
</evidence>
<dbReference type="Pfam" id="PF00583">
    <property type="entry name" value="Acetyltransf_1"/>
    <property type="match status" value="2"/>
</dbReference>
<dbReference type="Proteomes" id="UP000012081">
    <property type="component" value="Unassembled WGS sequence"/>
</dbReference>
<gene>
    <name evidence="4" type="ORF">I532_20886</name>
</gene>
<sequence>MTAFTYVTKAKPTAEELDHIRGLAAVCNGFEQINLKLNFDMLEKRPGTDTNDFFCYDRGKLVGYGGLHVFHQGEAEATGMVHPDYRGKGIFRHLQWLMEEECRLRKIPELLFIVQRGSKTGKGYMEKVAARYEYSEYWMEREESGEELPKQDGRIQLRASTPDDKEILIQLSMAGFQLEETLAREMFEHMGQDPAQTNYLITHDQNEPIGRISVSRQPKHAFIYGFAVHPDHQRKGYGKEALAKTIALLSDEGFPKMILEVATENSNALSLYESCGFRVKSANDYYRFPLHFKNGMDAADMVP</sequence>
<evidence type="ECO:0000256" key="1">
    <source>
        <dbReference type="ARBA" id="ARBA00022679"/>
    </source>
</evidence>
<dbReference type="PATRIC" id="fig|1300222.3.peg.4393"/>
<dbReference type="RefSeq" id="WP_003390782.1">
    <property type="nucleotide sequence ID" value="NZ_APBN01000012.1"/>
</dbReference>
<feature type="domain" description="N-acetyltransferase" evidence="3">
    <location>
        <begin position="155"/>
        <end position="299"/>
    </location>
</feature>
<dbReference type="AlphaFoldDB" id="M8DBL9"/>
<keyword evidence="2" id="KW-0012">Acyltransferase</keyword>
<dbReference type="STRING" id="1300222.I532_20886"/>
<keyword evidence="1" id="KW-0808">Transferase</keyword>
<comment type="caution">
    <text evidence="4">The sequence shown here is derived from an EMBL/GenBank/DDBJ whole genome shotgun (WGS) entry which is preliminary data.</text>
</comment>
<dbReference type="InterPro" id="IPR016181">
    <property type="entry name" value="Acyl_CoA_acyltransferase"/>
</dbReference>
<dbReference type="PROSITE" id="PS51186">
    <property type="entry name" value="GNAT"/>
    <property type="match status" value="2"/>
</dbReference>
<dbReference type="OrthoDB" id="7163760at2"/>
<proteinExistence type="predicted"/>
<keyword evidence="5" id="KW-1185">Reference proteome</keyword>
<reference evidence="4 5" key="1">
    <citation type="submission" date="2013-03" db="EMBL/GenBank/DDBJ databases">
        <title>Assembly of a new bacterial strain Brevibacillus borstelensis AK1.</title>
        <authorList>
            <person name="Rajan I."/>
            <person name="PoliReddy D."/>
            <person name="Sugumar T."/>
            <person name="Rathinam K."/>
            <person name="Alqarawi S."/>
            <person name="Khalil A.B."/>
            <person name="Sivakumar N."/>
        </authorList>
    </citation>
    <scope>NUCLEOTIDE SEQUENCE [LARGE SCALE GENOMIC DNA]</scope>
    <source>
        <strain evidence="4 5">AK1</strain>
    </source>
</reference>
<name>M8DBL9_9BACL</name>
<dbReference type="Gene3D" id="3.40.630.30">
    <property type="match status" value="2"/>
</dbReference>
<dbReference type="EMBL" id="APBN01000012">
    <property type="protein sequence ID" value="EMT50808.1"/>
    <property type="molecule type" value="Genomic_DNA"/>
</dbReference>
<evidence type="ECO:0000256" key="2">
    <source>
        <dbReference type="ARBA" id="ARBA00023315"/>
    </source>
</evidence>
<accession>M8DBL9</accession>
<dbReference type="InterPro" id="IPR000182">
    <property type="entry name" value="GNAT_dom"/>
</dbReference>
<organism evidence="4 5">
    <name type="scientific">Brevibacillus borstelensis AK1</name>
    <dbReference type="NCBI Taxonomy" id="1300222"/>
    <lineage>
        <taxon>Bacteria</taxon>
        <taxon>Bacillati</taxon>
        <taxon>Bacillota</taxon>
        <taxon>Bacilli</taxon>
        <taxon>Bacillales</taxon>
        <taxon>Paenibacillaceae</taxon>
        <taxon>Brevibacillus</taxon>
    </lineage>
</organism>
<dbReference type="SUPFAM" id="SSF55729">
    <property type="entry name" value="Acyl-CoA N-acyltransferases (Nat)"/>
    <property type="match status" value="2"/>
</dbReference>
<dbReference type="InterPro" id="IPR050832">
    <property type="entry name" value="Bact_Acetyltransf"/>
</dbReference>
<dbReference type="CDD" id="cd04301">
    <property type="entry name" value="NAT_SF"/>
    <property type="match status" value="2"/>
</dbReference>
<dbReference type="PANTHER" id="PTHR43877">
    <property type="entry name" value="AMINOALKYLPHOSPHONATE N-ACETYLTRANSFERASE-RELATED-RELATED"/>
    <property type="match status" value="1"/>
</dbReference>
<feature type="domain" description="N-acetyltransferase" evidence="3">
    <location>
        <begin position="7"/>
        <end position="144"/>
    </location>
</feature>
<protein>
    <recommendedName>
        <fullName evidence="3">N-acetyltransferase domain-containing protein</fullName>
    </recommendedName>
</protein>
<dbReference type="GO" id="GO:0016747">
    <property type="term" value="F:acyltransferase activity, transferring groups other than amino-acyl groups"/>
    <property type="evidence" value="ECO:0007669"/>
    <property type="project" value="InterPro"/>
</dbReference>